<keyword evidence="4" id="KW-1185">Reference proteome</keyword>
<feature type="domain" description="Ysc84 actin-binding" evidence="2">
    <location>
        <begin position="52"/>
        <end position="162"/>
    </location>
</feature>
<feature type="compositionally biased region" description="Basic and acidic residues" evidence="1">
    <location>
        <begin position="221"/>
        <end position="240"/>
    </location>
</feature>
<evidence type="ECO:0000313" key="3">
    <source>
        <dbReference type="EMBL" id="OMJ24435.1"/>
    </source>
</evidence>
<dbReference type="InterPro" id="IPR051702">
    <property type="entry name" value="SH3_domain_YSC84-like"/>
</dbReference>
<gene>
    <name evidence="3" type="ORF">AYI69_g4640</name>
</gene>
<dbReference type="PANTHER" id="PTHR15629">
    <property type="entry name" value="SH3YL1 PROTEIN"/>
    <property type="match status" value="1"/>
</dbReference>
<reference evidence="4" key="1">
    <citation type="submission" date="2017-01" db="EMBL/GenBank/DDBJ databases">
        <authorList>
            <person name="Wang Y."/>
            <person name="White M."/>
            <person name="Kvist S."/>
            <person name="Moncalvo J.-M."/>
        </authorList>
    </citation>
    <scope>NUCLEOTIDE SEQUENCE [LARGE SCALE GENOMIC DNA]</scope>
    <source>
        <strain evidence="4">ID-206-W2</strain>
    </source>
</reference>
<dbReference type="GO" id="GO:0035091">
    <property type="term" value="F:phosphatidylinositol binding"/>
    <property type="evidence" value="ECO:0007669"/>
    <property type="project" value="TreeGrafter"/>
</dbReference>
<dbReference type="InterPro" id="IPR007461">
    <property type="entry name" value="Ysc84_actin-binding"/>
</dbReference>
<proteinExistence type="predicted"/>
<feature type="region of interest" description="Disordered" evidence="1">
    <location>
        <begin position="220"/>
        <end position="260"/>
    </location>
</feature>
<comment type="caution">
    <text evidence="3">The sequence shown here is derived from an EMBL/GenBank/DDBJ whole genome shotgun (WGS) entry which is preliminary data.</text>
</comment>
<dbReference type="PANTHER" id="PTHR15629:SF2">
    <property type="entry name" value="SH3 DOMAIN-CONTAINING YSC84-LIKE PROTEIN 1"/>
    <property type="match status" value="1"/>
</dbReference>
<organism evidence="3 4">
    <name type="scientific">Smittium culicis</name>
    <dbReference type="NCBI Taxonomy" id="133412"/>
    <lineage>
        <taxon>Eukaryota</taxon>
        <taxon>Fungi</taxon>
        <taxon>Fungi incertae sedis</taxon>
        <taxon>Zoopagomycota</taxon>
        <taxon>Kickxellomycotina</taxon>
        <taxon>Harpellomycetes</taxon>
        <taxon>Harpellales</taxon>
        <taxon>Legeriomycetaceae</taxon>
        <taxon>Smittium</taxon>
    </lineage>
</organism>
<dbReference type="OrthoDB" id="10255128at2759"/>
<dbReference type="EMBL" id="LSSM01001827">
    <property type="protein sequence ID" value="OMJ24435.1"/>
    <property type="molecule type" value="Genomic_DNA"/>
</dbReference>
<sequence length="260" mass="28863">MKISSRKINDMLPFIPTSLEYDISKASEILLSVEGKLPNGRWSGPSAVGIIGLGIGGQIGAEITDLIIALNSPEDIDSFSSNTAVLVGTNITIASPTIGRNIEVDVNLLKGSTVFSYSHSRGLFAGISLEGTLIVERKSANKKYYNKKITAKEILTRELETSELTNTRDISKLYFSIQLRNDRTIADVRNHLACAEHNILPDYQASRSLDYYQDFKNSNESVHDTKIDDKDSKVDVRPESEIPSFKQDQITPELPPRKKF</sequence>
<evidence type="ECO:0000259" key="2">
    <source>
        <dbReference type="Pfam" id="PF04366"/>
    </source>
</evidence>
<dbReference type="Pfam" id="PF04366">
    <property type="entry name" value="Ysc84"/>
    <property type="match status" value="1"/>
</dbReference>
<dbReference type="AlphaFoldDB" id="A0A1R1YC96"/>
<evidence type="ECO:0000313" key="4">
    <source>
        <dbReference type="Proteomes" id="UP000187429"/>
    </source>
</evidence>
<evidence type="ECO:0000256" key="1">
    <source>
        <dbReference type="SAM" id="MobiDB-lite"/>
    </source>
</evidence>
<dbReference type="Proteomes" id="UP000187429">
    <property type="component" value="Unassembled WGS sequence"/>
</dbReference>
<protein>
    <submittedName>
        <fullName evidence="3">SH3 domain-containing protein</fullName>
    </submittedName>
</protein>
<accession>A0A1R1YC96</accession>
<name>A0A1R1YC96_9FUNG</name>